<evidence type="ECO:0000256" key="2">
    <source>
        <dbReference type="ARBA" id="ARBA00022617"/>
    </source>
</evidence>
<keyword evidence="4" id="KW-0560">Oxidoreductase</keyword>
<keyword evidence="5" id="KW-0408">Iron</keyword>
<evidence type="ECO:0000256" key="5">
    <source>
        <dbReference type="ARBA" id="ARBA00023004"/>
    </source>
</evidence>
<keyword evidence="3" id="KW-0479">Metal-binding</keyword>
<keyword evidence="1" id="KW-0004">4Fe-4S</keyword>
<keyword evidence="6" id="KW-0411">Iron-sulfur</keyword>
<organism evidence="8 9">
    <name type="scientific">Luteococcus sanguinis</name>
    <dbReference type="NCBI Taxonomy" id="174038"/>
    <lineage>
        <taxon>Bacteria</taxon>
        <taxon>Bacillati</taxon>
        <taxon>Actinomycetota</taxon>
        <taxon>Actinomycetes</taxon>
        <taxon>Propionibacteriales</taxon>
        <taxon>Propionibacteriaceae</taxon>
        <taxon>Luteococcus</taxon>
    </lineage>
</organism>
<evidence type="ECO:0000256" key="6">
    <source>
        <dbReference type="ARBA" id="ARBA00023014"/>
    </source>
</evidence>
<dbReference type="SUPFAM" id="SSF55124">
    <property type="entry name" value="Nitrite/Sulfite reductase N-terminal domain-like"/>
    <property type="match status" value="1"/>
</dbReference>
<accession>A0ABW1WZR5</accession>
<dbReference type="InterPro" id="IPR045854">
    <property type="entry name" value="NO2/SO3_Rdtase_4Fe4S_sf"/>
</dbReference>
<dbReference type="Gene3D" id="3.30.413.10">
    <property type="entry name" value="Sulfite Reductase Hemoprotein, domain 1"/>
    <property type="match status" value="1"/>
</dbReference>
<sequence length="306" mass="32534">MKRTRPDRCPGVTRPWPAEDGLLVRIRLVGGATTRDQLLALAEVAERFGDGRVHVTNRANLQVRAFPADGDKLTDDALAALASTGLVGSLSHDLVRNIMVSPGTLPEPRTLPAPAEGAPRPATTTHLAVTRADLRPVATRMDELITSSPAMAQLPGKFLFCLDDGRGDLVDHWTDLGLVALDADRGQLRIGSGWGEVVPLTEAADHLARLAHEFVTARGTSASAAWHVDELDRPFVPTTTPHADLPAPQGPLPYGETPAGVHHHVPEQGLDHAGIEALCGEATNVVVTPWQGILLPTNQPSLAGLR</sequence>
<evidence type="ECO:0000256" key="1">
    <source>
        <dbReference type="ARBA" id="ARBA00022485"/>
    </source>
</evidence>
<dbReference type="InterPro" id="IPR051329">
    <property type="entry name" value="NIR_SIR_4Fe-4S"/>
</dbReference>
<dbReference type="PANTHER" id="PTHR32439:SF9">
    <property type="entry name" value="BLR3264 PROTEIN"/>
    <property type="match status" value="1"/>
</dbReference>
<dbReference type="Gene3D" id="3.90.480.10">
    <property type="entry name" value="Sulfite Reductase Hemoprotein,Domain 2"/>
    <property type="match status" value="1"/>
</dbReference>
<evidence type="ECO:0000313" key="8">
    <source>
        <dbReference type="EMBL" id="MFC6396571.1"/>
    </source>
</evidence>
<evidence type="ECO:0000313" key="9">
    <source>
        <dbReference type="Proteomes" id="UP001596266"/>
    </source>
</evidence>
<name>A0ABW1WZR5_9ACTN</name>
<keyword evidence="2" id="KW-0349">Heme</keyword>
<dbReference type="Proteomes" id="UP001596266">
    <property type="component" value="Unassembled WGS sequence"/>
</dbReference>
<dbReference type="RefSeq" id="WP_343885536.1">
    <property type="nucleotide sequence ID" value="NZ_BAAAKI010000008.1"/>
</dbReference>
<keyword evidence="9" id="KW-1185">Reference proteome</keyword>
<evidence type="ECO:0000256" key="3">
    <source>
        <dbReference type="ARBA" id="ARBA00022723"/>
    </source>
</evidence>
<evidence type="ECO:0000259" key="7">
    <source>
        <dbReference type="Pfam" id="PF03460"/>
    </source>
</evidence>
<feature type="domain" description="Nitrite/Sulfite reductase ferredoxin-like" evidence="7">
    <location>
        <begin position="20"/>
        <end position="66"/>
    </location>
</feature>
<dbReference type="PANTHER" id="PTHR32439">
    <property type="entry name" value="FERREDOXIN--NITRITE REDUCTASE, CHLOROPLASTIC"/>
    <property type="match status" value="1"/>
</dbReference>
<reference evidence="9" key="1">
    <citation type="journal article" date="2019" name="Int. J. Syst. Evol. Microbiol.">
        <title>The Global Catalogue of Microorganisms (GCM) 10K type strain sequencing project: providing services to taxonomists for standard genome sequencing and annotation.</title>
        <authorList>
            <consortium name="The Broad Institute Genomics Platform"/>
            <consortium name="The Broad Institute Genome Sequencing Center for Infectious Disease"/>
            <person name="Wu L."/>
            <person name="Ma J."/>
        </authorList>
    </citation>
    <scope>NUCLEOTIDE SEQUENCE [LARGE SCALE GENOMIC DNA]</scope>
    <source>
        <strain evidence="9">CGMCC 1.15277</strain>
    </source>
</reference>
<dbReference type="SUPFAM" id="SSF56014">
    <property type="entry name" value="Nitrite and sulphite reductase 4Fe-4S domain-like"/>
    <property type="match status" value="1"/>
</dbReference>
<dbReference type="InterPro" id="IPR036136">
    <property type="entry name" value="Nit/Sulf_reduc_fer-like_dom_sf"/>
</dbReference>
<comment type="caution">
    <text evidence="8">The sequence shown here is derived from an EMBL/GenBank/DDBJ whole genome shotgun (WGS) entry which is preliminary data.</text>
</comment>
<dbReference type="EMBL" id="JBHSUA010000011">
    <property type="protein sequence ID" value="MFC6396571.1"/>
    <property type="molecule type" value="Genomic_DNA"/>
</dbReference>
<dbReference type="Pfam" id="PF03460">
    <property type="entry name" value="NIR_SIR_ferr"/>
    <property type="match status" value="1"/>
</dbReference>
<gene>
    <name evidence="8" type="ORF">ACFP57_06170</name>
</gene>
<proteinExistence type="predicted"/>
<protein>
    <submittedName>
        <fullName evidence="8">Nitrite reductase</fullName>
    </submittedName>
</protein>
<dbReference type="InterPro" id="IPR005117">
    <property type="entry name" value="NiRdtase/SiRdtase_haem-b_fer"/>
</dbReference>
<evidence type="ECO:0000256" key="4">
    <source>
        <dbReference type="ARBA" id="ARBA00023002"/>
    </source>
</evidence>